<sequence>MYGDRTLLTGIYEAMLEHSKLAPTYGYFFNYTGKFSVLERVGMTRKEAGISHYDDIIYLFNSSALHPSLSHSDKDYDMVKFLTDLWSNFASTKKPFHTNNKGEEVDVWTPLNHSQPRLFEISRTPGMIEFPLKFLKRIEFWQSLKIPD</sequence>
<dbReference type="OrthoDB" id="3200163at2759"/>
<name>A0A8J2PEY2_9HEXA</name>
<evidence type="ECO:0000259" key="5">
    <source>
        <dbReference type="Pfam" id="PF00135"/>
    </source>
</evidence>
<comment type="caution">
    <text evidence="6">The sequence shown here is derived from an EMBL/GenBank/DDBJ whole genome shotgun (WGS) entry which is preliminary data.</text>
</comment>
<keyword evidence="7" id="KW-1185">Reference proteome</keyword>
<proteinExistence type="inferred from homology"/>
<gene>
    <name evidence="6" type="ORF">AFUS01_LOCUS31581</name>
</gene>
<keyword evidence="4" id="KW-0325">Glycoprotein</keyword>
<keyword evidence="3" id="KW-0378">Hydrolase</keyword>
<organism evidence="6 7">
    <name type="scientific">Allacma fusca</name>
    <dbReference type="NCBI Taxonomy" id="39272"/>
    <lineage>
        <taxon>Eukaryota</taxon>
        <taxon>Metazoa</taxon>
        <taxon>Ecdysozoa</taxon>
        <taxon>Arthropoda</taxon>
        <taxon>Hexapoda</taxon>
        <taxon>Collembola</taxon>
        <taxon>Symphypleona</taxon>
        <taxon>Sminthuridae</taxon>
        <taxon>Allacma</taxon>
    </lineage>
</organism>
<evidence type="ECO:0000256" key="1">
    <source>
        <dbReference type="ARBA" id="ARBA00005964"/>
    </source>
</evidence>
<dbReference type="Pfam" id="PF00135">
    <property type="entry name" value="COesterase"/>
    <property type="match status" value="1"/>
</dbReference>
<evidence type="ECO:0000256" key="4">
    <source>
        <dbReference type="ARBA" id="ARBA00023180"/>
    </source>
</evidence>
<dbReference type="EMBL" id="CAJVCH010504319">
    <property type="protein sequence ID" value="CAG7821232.1"/>
    <property type="molecule type" value="Genomic_DNA"/>
</dbReference>
<dbReference type="GO" id="GO:0052689">
    <property type="term" value="F:carboxylic ester hydrolase activity"/>
    <property type="evidence" value="ECO:0007669"/>
    <property type="project" value="UniProtKB-KW"/>
</dbReference>
<keyword evidence="2" id="KW-0719">Serine esterase</keyword>
<dbReference type="PANTHER" id="PTHR43142:SF1">
    <property type="entry name" value="CARBOXYLIC ESTER HYDROLASE"/>
    <property type="match status" value="1"/>
</dbReference>
<accession>A0A8J2PEY2</accession>
<dbReference type="PANTHER" id="PTHR43142">
    <property type="entry name" value="CARBOXYLIC ESTER HYDROLASE"/>
    <property type="match status" value="1"/>
</dbReference>
<evidence type="ECO:0000313" key="6">
    <source>
        <dbReference type="EMBL" id="CAG7821232.1"/>
    </source>
</evidence>
<evidence type="ECO:0000313" key="7">
    <source>
        <dbReference type="Proteomes" id="UP000708208"/>
    </source>
</evidence>
<evidence type="ECO:0000256" key="3">
    <source>
        <dbReference type="ARBA" id="ARBA00022801"/>
    </source>
</evidence>
<protein>
    <recommendedName>
        <fullName evidence="5">Carboxylesterase type B domain-containing protein</fullName>
    </recommendedName>
</protein>
<comment type="similarity">
    <text evidence="1">Belongs to the type-B carboxylesterase/lipase family.</text>
</comment>
<evidence type="ECO:0000256" key="2">
    <source>
        <dbReference type="ARBA" id="ARBA00022487"/>
    </source>
</evidence>
<dbReference type="Proteomes" id="UP000708208">
    <property type="component" value="Unassembled WGS sequence"/>
</dbReference>
<feature type="domain" description="Carboxylesterase type B" evidence="5">
    <location>
        <begin position="2"/>
        <end position="126"/>
    </location>
</feature>
<reference evidence="6" key="1">
    <citation type="submission" date="2021-06" db="EMBL/GenBank/DDBJ databases">
        <authorList>
            <person name="Hodson N. C."/>
            <person name="Mongue J. A."/>
            <person name="Jaron S. K."/>
        </authorList>
    </citation>
    <scope>NUCLEOTIDE SEQUENCE</scope>
</reference>
<dbReference type="InterPro" id="IPR002018">
    <property type="entry name" value="CarbesteraseB"/>
</dbReference>
<dbReference type="AlphaFoldDB" id="A0A8J2PEY2"/>